<name>F5RF90_METUF</name>
<dbReference type="STRING" id="1000565.METUNv1_02966"/>
<dbReference type="Gene3D" id="2.60.40.10">
    <property type="entry name" value="Immunoglobulins"/>
    <property type="match status" value="1"/>
</dbReference>
<gene>
    <name evidence="5" type="ORF">METUNv1_02966</name>
</gene>
<accession>F5RF90</accession>
<dbReference type="EMBL" id="AFHG01000053">
    <property type="protein sequence ID" value="EGK70745.1"/>
    <property type="molecule type" value="Genomic_DNA"/>
</dbReference>
<dbReference type="NCBIfam" id="TIGR04490">
    <property type="entry name" value="SoxZ_true"/>
    <property type="match status" value="1"/>
</dbReference>
<evidence type="ECO:0000313" key="5">
    <source>
        <dbReference type="EMBL" id="EGK70745.1"/>
    </source>
</evidence>
<dbReference type="InterPro" id="IPR030995">
    <property type="entry name" value="SoxZ"/>
</dbReference>
<evidence type="ECO:0000313" key="6">
    <source>
        <dbReference type="Proteomes" id="UP000005019"/>
    </source>
</evidence>
<protein>
    <submittedName>
        <fullName evidence="5">Secreted protein</fullName>
    </submittedName>
</protein>
<dbReference type="Pfam" id="PF13501">
    <property type="entry name" value="SoxY"/>
    <property type="match status" value="1"/>
</dbReference>
<dbReference type="NCBIfam" id="TIGR04488">
    <property type="entry name" value="SoxY_true_GGCGG"/>
    <property type="match status" value="1"/>
</dbReference>
<dbReference type="OrthoDB" id="9795530at2"/>
<keyword evidence="6" id="KW-1185">Reference proteome</keyword>
<feature type="chain" id="PRO_5003325841" evidence="2">
    <location>
        <begin position="26"/>
        <end position="261"/>
    </location>
</feature>
<dbReference type="RefSeq" id="WP_008063051.1">
    <property type="nucleotide sequence ID" value="NZ_AFHG01000053.1"/>
</dbReference>
<dbReference type="InterPro" id="IPR032711">
    <property type="entry name" value="SoxY"/>
</dbReference>
<dbReference type="Pfam" id="PF08770">
    <property type="entry name" value="SoxZ"/>
    <property type="match status" value="1"/>
</dbReference>
<keyword evidence="2" id="KW-0732">Signal</keyword>
<evidence type="ECO:0000259" key="4">
    <source>
        <dbReference type="Pfam" id="PF13501"/>
    </source>
</evidence>
<dbReference type="InterPro" id="IPR013783">
    <property type="entry name" value="Ig-like_fold"/>
</dbReference>
<dbReference type="Gene3D" id="2.60.40.2470">
    <property type="entry name" value="SoxY domain"/>
    <property type="match status" value="1"/>
</dbReference>
<reference evidence="5 6" key="1">
    <citation type="journal article" date="2011" name="J. Bacteriol.">
        <title>Genome sequence of Methyloversatilis universalis FAM5T, a methylotrophic representative of the order Rhodocyclales.</title>
        <authorList>
            <person name="Kittichotirat W."/>
            <person name="Good N.M."/>
            <person name="Hall R."/>
            <person name="Bringel F."/>
            <person name="Lajus A."/>
            <person name="Medigue C."/>
            <person name="Smalley N.E."/>
            <person name="Beck D."/>
            <person name="Bumgarner R."/>
            <person name="Vuilleumier S."/>
            <person name="Kalyuzhnaya M.G."/>
        </authorList>
    </citation>
    <scope>NUCLEOTIDE SEQUENCE [LARGE SCALE GENOMIC DNA]</scope>
    <source>
        <strain evidence="6">ATCC BAA-1314 / JCM 13912 / FAM5</strain>
    </source>
</reference>
<evidence type="ECO:0000256" key="1">
    <source>
        <dbReference type="SAM" id="MobiDB-lite"/>
    </source>
</evidence>
<organism evidence="5 6">
    <name type="scientific">Methyloversatilis universalis (strain ATCC BAA-1314 / DSM 25237 / JCM 13912 / CCUG 52030 / FAM5)</name>
    <dbReference type="NCBI Taxonomy" id="1000565"/>
    <lineage>
        <taxon>Bacteria</taxon>
        <taxon>Pseudomonadati</taxon>
        <taxon>Pseudomonadota</taxon>
        <taxon>Betaproteobacteria</taxon>
        <taxon>Nitrosomonadales</taxon>
        <taxon>Sterolibacteriaceae</taxon>
        <taxon>Methyloversatilis</taxon>
    </lineage>
</organism>
<feature type="signal peptide" evidence="2">
    <location>
        <begin position="1"/>
        <end position="25"/>
    </location>
</feature>
<dbReference type="InterPro" id="IPR038162">
    <property type="entry name" value="SoxY_sf"/>
</dbReference>
<dbReference type="InterPro" id="IPR014756">
    <property type="entry name" value="Ig_E-set"/>
</dbReference>
<sequence>MQRRQFIAAGSSLLLASFLPLRAFANPQPRPAFAATTLDEALKALGADKAAATRDIQITAPDVAEDGSVVPLAVQSGLAGTEALSILVEKNRTQLIARFTLPEGTQANINTRIKMSEGSRVLGVAHTKAGVFSAAREVKVTQGGCGPGDPSGRAPDGAAPQPTRIRATVTGGETEVKVLMSHDMETGQRRDAAGALVPAHYITDVRITHNGRDVLVAQFGTGVSRNPFLHFRFKGGAKGDKLRVDWTDNKGRTRSDEAALG</sequence>
<dbReference type="SUPFAM" id="SSF81296">
    <property type="entry name" value="E set domains"/>
    <property type="match status" value="1"/>
</dbReference>
<feature type="region of interest" description="Disordered" evidence="1">
    <location>
        <begin position="142"/>
        <end position="163"/>
    </location>
</feature>
<dbReference type="AlphaFoldDB" id="F5RF90"/>
<dbReference type="InterPro" id="IPR016568">
    <property type="entry name" value="Sulphur_oxidation_SoxY"/>
</dbReference>
<dbReference type="InterPro" id="IPR014880">
    <property type="entry name" value="SoxZ_dom"/>
</dbReference>
<evidence type="ECO:0000259" key="3">
    <source>
        <dbReference type="Pfam" id="PF08770"/>
    </source>
</evidence>
<dbReference type="eggNOG" id="COG5501">
    <property type="taxonomic scope" value="Bacteria"/>
</dbReference>
<feature type="domain" description="Ig-like SoxY" evidence="4">
    <location>
        <begin position="44"/>
        <end position="145"/>
    </location>
</feature>
<evidence type="ECO:0000256" key="2">
    <source>
        <dbReference type="SAM" id="SignalP"/>
    </source>
</evidence>
<proteinExistence type="predicted"/>
<dbReference type="Proteomes" id="UP000005019">
    <property type="component" value="Unassembled WGS sequence"/>
</dbReference>
<feature type="domain" description="Sulphur oxidation protein SoxZ" evidence="3">
    <location>
        <begin position="167"/>
        <end position="258"/>
    </location>
</feature>
<comment type="caution">
    <text evidence="5">The sequence shown here is derived from an EMBL/GenBank/DDBJ whole genome shotgun (WGS) entry which is preliminary data.</text>
</comment>